<feature type="active site" evidence="6">
    <location>
        <position position="213"/>
    </location>
</feature>
<dbReference type="FunFam" id="3.40.309.10:FF:000003">
    <property type="entry name" value="Aldehyde dehydrogenase"/>
    <property type="match status" value="1"/>
</dbReference>
<protein>
    <recommendedName>
        <fullName evidence="5">Aldehyde dehydrogenase</fullName>
    </recommendedName>
</protein>
<keyword evidence="9" id="KW-1185">Reference proteome</keyword>
<evidence type="ECO:0000256" key="3">
    <source>
        <dbReference type="ARBA" id="ARBA00023027"/>
    </source>
</evidence>
<dbReference type="GO" id="GO:0004029">
    <property type="term" value="F:aldehyde dehydrogenase (NAD+) activity"/>
    <property type="evidence" value="ECO:0007669"/>
    <property type="project" value="UniProtKB-EC"/>
</dbReference>
<dbReference type="Pfam" id="PF00171">
    <property type="entry name" value="Aldedh"/>
    <property type="match status" value="1"/>
</dbReference>
<dbReference type="GO" id="GO:0009737">
    <property type="term" value="P:response to abscisic acid"/>
    <property type="evidence" value="ECO:0007669"/>
    <property type="project" value="UniProtKB-ARBA"/>
</dbReference>
<dbReference type="GO" id="GO:0005737">
    <property type="term" value="C:cytoplasm"/>
    <property type="evidence" value="ECO:0007669"/>
    <property type="project" value="TreeGrafter"/>
</dbReference>
<dbReference type="AlphaFoldDB" id="A0A540MKS1"/>
<dbReference type="SUPFAM" id="SSF53720">
    <property type="entry name" value="ALDH-like"/>
    <property type="match status" value="1"/>
</dbReference>
<dbReference type="FunFam" id="3.40.605.10:FF:000004">
    <property type="entry name" value="Aldehyde dehydrogenase"/>
    <property type="match status" value="1"/>
</dbReference>
<organism evidence="8 9">
    <name type="scientific">Malus baccata</name>
    <name type="common">Siberian crab apple</name>
    <name type="synonym">Pyrus baccata</name>
    <dbReference type="NCBI Taxonomy" id="106549"/>
    <lineage>
        <taxon>Eukaryota</taxon>
        <taxon>Viridiplantae</taxon>
        <taxon>Streptophyta</taxon>
        <taxon>Embryophyta</taxon>
        <taxon>Tracheophyta</taxon>
        <taxon>Spermatophyta</taxon>
        <taxon>Magnoliopsida</taxon>
        <taxon>eudicotyledons</taxon>
        <taxon>Gunneridae</taxon>
        <taxon>Pentapetalae</taxon>
        <taxon>rosids</taxon>
        <taxon>fabids</taxon>
        <taxon>Rosales</taxon>
        <taxon>Rosaceae</taxon>
        <taxon>Amygdaloideae</taxon>
        <taxon>Maleae</taxon>
        <taxon>Malus</taxon>
    </lineage>
</organism>
<evidence type="ECO:0000256" key="6">
    <source>
        <dbReference type="PIRSR" id="PIRSR036492-1"/>
    </source>
</evidence>
<sequence length="483" mass="53741">MEAVREVEETLSELRQTFKDGRTRSIAWRKKQLSSLLELVNDNEENIFRALDQDLGKHPVESYRDEIGAVKKSINHTLSNLEKWVAPKKVGLPLPMFPTSGWLLPEPLGVVLVFASWNFPISLALDPMIGAIAAGNAVVLKPSEQAPASSSFLANTIPQYMDSKAVKIVEGGAEISELLLQQKWDKIFFTGSQQVGRIIMSAAAKNLTPVALELGGKCPIILDSISSPSDLKVAIQRIVGGKWGPCNGQACIGVDYMLVEEKFAPTVIESLKKTIKRFYSESPKDSKCLARVVNKRHFERLRNLFKDPPVAASIVHGGSLDEENLFIEPTILLDPPLNAAIMTEEIFGPLLPIITVNKIEESIEFINSRPKPLAIYAFTKDANFRRRVLSETSSGTVVFNDILIQFVCEALPFGGVGQSGFGRYHGKYSFDTFSHERAVVQANFFIEFGSRYPPWNDFKNNIIRSAYNLDYLNLVLLLLGLKR</sequence>
<dbReference type="STRING" id="106549.A0A540MKS1"/>
<dbReference type="EMBL" id="VIEB01000237">
    <property type="protein sequence ID" value="TQD99384.1"/>
    <property type="molecule type" value="Genomic_DNA"/>
</dbReference>
<gene>
    <name evidence="8" type="ORF">C1H46_015042</name>
</gene>
<dbReference type="InterPro" id="IPR016162">
    <property type="entry name" value="Ald_DH_N"/>
</dbReference>
<dbReference type="GO" id="GO:0009414">
    <property type="term" value="P:response to water deprivation"/>
    <property type="evidence" value="ECO:0007669"/>
    <property type="project" value="UniProtKB-ARBA"/>
</dbReference>
<reference evidence="8 9" key="1">
    <citation type="journal article" date="2019" name="G3 (Bethesda)">
        <title>Sequencing of a Wild Apple (Malus baccata) Genome Unravels the Differences Between Cultivated and Wild Apple Species Regarding Disease Resistance and Cold Tolerance.</title>
        <authorList>
            <person name="Chen X."/>
        </authorList>
    </citation>
    <scope>NUCLEOTIDE SEQUENCE [LARGE SCALE GENOMIC DNA]</scope>
    <source>
        <strain evidence="9">cv. Shandingzi</strain>
        <tissue evidence="8">Leaves</tissue>
    </source>
</reference>
<comment type="similarity">
    <text evidence="1 5">Belongs to the aldehyde dehydrogenase family.</text>
</comment>
<dbReference type="Gene3D" id="3.40.605.10">
    <property type="entry name" value="Aldehyde Dehydrogenase, Chain A, domain 1"/>
    <property type="match status" value="1"/>
</dbReference>
<dbReference type="InterPro" id="IPR016163">
    <property type="entry name" value="Ald_DH_C"/>
</dbReference>
<dbReference type="PIRSF" id="PIRSF036492">
    <property type="entry name" value="ALDH"/>
    <property type="match status" value="1"/>
</dbReference>
<dbReference type="GO" id="GO:0006081">
    <property type="term" value="P:aldehyde metabolic process"/>
    <property type="evidence" value="ECO:0007669"/>
    <property type="project" value="InterPro"/>
</dbReference>
<feature type="active site" evidence="6">
    <location>
        <position position="251"/>
    </location>
</feature>
<dbReference type="Proteomes" id="UP000315295">
    <property type="component" value="Unassembled WGS sequence"/>
</dbReference>
<keyword evidence="2 5" id="KW-0560">Oxidoreductase</keyword>
<evidence type="ECO:0000313" key="8">
    <source>
        <dbReference type="EMBL" id="TQD99384.1"/>
    </source>
</evidence>
<evidence type="ECO:0000259" key="7">
    <source>
        <dbReference type="Pfam" id="PF00171"/>
    </source>
</evidence>
<evidence type="ECO:0000313" key="9">
    <source>
        <dbReference type="Proteomes" id="UP000315295"/>
    </source>
</evidence>
<evidence type="ECO:0000256" key="5">
    <source>
        <dbReference type="PIRNR" id="PIRNR036492"/>
    </source>
</evidence>
<dbReference type="InterPro" id="IPR015590">
    <property type="entry name" value="Aldehyde_DH_dom"/>
</dbReference>
<dbReference type="Gene3D" id="3.40.309.10">
    <property type="entry name" value="Aldehyde Dehydrogenase, Chain A, domain 2"/>
    <property type="match status" value="1"/>
</dbReference>
<evidence type="ECO:0000256" key="1">
    <source>
        <dbReference type="ARBA" id="ARBA00009986"/>
    </source>
</evidence>
<evidence type="ECO:0000256" key="2">
    <source>
        <dbReference type="ARBA" id="ARBA00023002"/>
    </source>
</evidence>
<comment type="caution">
    <text evidence="8">The sequence shown here is derived from an EMBL/GenBank/DDBJ whole genome shotgun (WGS) entry which is preliminary data.</text>
</comment>
<dbReference type="InterPro" id="IPR012394">
    <property type="entry name" value="Aldehyde_DH_NAD(P)"/>
</dbReference>
<dbReference type="PANTHER" id="PTHR43570:SF17">
    <property type="entry name" value="ALDEHYDE DEHYDROGENASE FAMILY 3 MEMBER F1"/>
    <property type="match status" value="1"/>
</dbReference>
<accession>A0A540MKS1</accession>
<feature type="domain" description="Aldehyde dehydrogenase" evidence="7">
    <location>
        <begin position="5"/>
        <end position="438"/>
    </location>
</feature>
<proteinExistence type="inferred from homology"/>
<keyword evidence="3" id="KW-0520">NAD</keyword>
<name>A0A540MKS1_MALBA</name>
<dbReference type="InterPro" id="IPR016161">
    <property type="entry name" value="Ald_DH/histidinol_DH"/>
</dbReference>
<comment type="catalytic activity">
    <reaction evidence="4">
        <text>an aldehyde + NAD(+) + H2O = a carboxylate + NADH + 2 H(+)</text>
        <dbReference type="Rhea" id="RHEA:16185"/>
        <dbReference type="ChEBI" id="CHEBI:15377"/>
        <dbReference type="ChEBI" id="CHEBI:15378"/>
        <dbReference type="ChEBI" id="CHEBI:17478"/>
        <dbReference type="ChEBI" id="CHEBI:29067"/>
        <dbReference type="ChEBI" id="CHEBI:57540"/>
        <dbReference type="ChEBI" id="CHEBI:57945"/>
        <dbReference type="EC" id="1.2.1.3"/>
    </reaction>
</comment>
<dbReference type="PANTHER" id="PTHR43570">
    <property type="entry name" value="ALDEHYDE DEHYDROGENASE"/>
    <property type="match status" value="1"/>
</dbReference>
<evidence type="ECO:0000256" key="4">
    <source>
        <dbReference type="ARBA" id="ARBA00049194"/>
    </source>
</evidence>